<name>A0A1N6PV14_9RHOB</name>
<dbReference type="InterPro" id="IPR036663">
    <property type="entry name" value="Fumarylacetoacetase_C_sf"/>
</dbReference>
<proteinExistence type="inferred from homology"/>
<gene>
    <name evidence="4" type="ORF">SAMN05421641_103177</name>
</gene>
<reference evidence="4 5" key="1">
    <citation type="submission" date="2017-01" db="EMBL/GenBank/DDBJ databases">
        <authorList>
            <person name="Varghese N."/>
            <person name="Submissions S."/>
        </authorList>
    </citation>
    <scope>NUCLEOTIDE SEQUENCE [LARGE SCALE GENOMIC DNA]</scope>
    <source>
        <strain evidence="4 5">ATCC 700171</strain>
    </source>
</reference>
<dbReference type="EMBL" id="FTMK01000003">
    <property type="protein sequence ID" value="SIQ08116.1"/>
    <property type="molecule type" value="Genomic_DNA"/>
</dbReference>
<dbReference type="Proteomes" id="UP000323956">
    <property type="component" value="Unassembled WGS sequence"/>
</dbReference>
<dbReference type="GO" id="GO:0019752">
    <property type="term" value="P:carboxylic acid metabolic process"/>
    <property type="evidence" value="ECO:0007669"/>
    <property type="project" value="UniProtKB-ARBA"/>
</dbReference>
<dbReference type="PANTHER" id="PTHR42796">
    <property type="entry name" value="FUMARYLACETOACETATE HYDROLASE DOMAIN-CONTAINING PROTEIN 2A-RELATED"/>
    <property type="match status" value="1"/>
</dbReference>
<evidence type="ECO:0000256" key="2">
    <source>
        <dbReference type="ARBA" id="ARBA00022723"/>
    </source>
</evidence>
<feature type="domain" description="Fumarylacetoacetase-like C-terminal" evidence="3">
    <location>
        <begin position="73"/>
        <end position="277"/>
    </location>
</feature>
<dbReference type="RefSeq" id="WP_149764507.1">
    <property type="nucleotide sequence ID" value="NZ_FTMK01000003.1"/>
</dbReference>
<evidence type="ECO:0000259" key="3">
    <source>
        <dbReference type="Pfam" id="PF01557"/>
    </source>
</evidence>
<dbReference type="Gene3D" id="3.90.850.10">
    <property type="entry name" value="Fumarylacetoacetase-like, C-terminal domain"/>
    <property type="match status" value="1"/>
</dbReference>
<organism evidence="4 5">
    <name type="scientific">Paracoccus thiocyanatus</name>
    <dbReference type="NCBI Taxonomy" id="34006"/>
    <lineage>
        <taxon>Bacteria</taxon>
        <taxon>Pseudomonadati</taxon>
        <taxon>Pseudomonadota</taxon>
        <taxon>Alphaproteobacteria</taxon>
        <taxon>Rhodobacterales</taxon>
        <taxon>Paracoccaceae</taxon>
        <taxon>Paracoccus</taxon>
    </lineage>
</organism>
<protein>
    <submittedName>
        <fullName evidence="4">2-keto-4-pentenoate hydratase/2-oxohepta-3-ene-1,7-dioic acid hydratase (Catechol pathway)</fullName>
    </submittedName>
</protein>
<keyword evidence="2" id="KW-0479">Metal-binding</keyword>
<dbReference type="Pfam" id="PF01557">
    <property type="entry name" value="FAA_hydrolase"/>
    <property type="match status" value="1"/>
</dbReference>
<dbReference type="PANTHER" id="PTHR42796:SF4">
    <property type="entry name" value="FUMARYLACETOACETATE HYDROLASE DOMAIN-CONTAINING PROTEIN 2A"/>
    <property type="match status" value="1"/>
</dbReference>
<dbReference type="GO" id="GO:0046872">
    <property type="term" value="F:metal ion binding"/>
    <property type="evidence" value="ECO:0007669"/>
    <property type="project" value="UniProtKB-KW"/>
</dbReference>
<dbReference type="GO" id="GO:0016853">
    <property type="term" value="F:isomerase activity"/>
    <property type="evidence" value="ECO:0007669"/>
    <property type="project" value="UniProtKB-ARBA"/>
</dbReference>
<evidence type="ECO:0000256" key="1">
    <source>
        <dbReference type="ARBA" id="ARBA00010211"/>
    </source>
</evidence>
<dbReference type="FunFam" id="3.90.850.10:FF:000002">
    <property type="entry name" value="2-hydroxyhepta-2,4-diene-1,7-dioate isomerase"/>
    <property type="match status" value="1"/>
</dbReference>
<evidence type="ECO:0000313" key="4">
    <source>
        <dbReference type="EMBL" id="SIQ08116.1"/>
    </source>
</evidence>
<dbReference type="AlphaFoldDB" id="A0A1N6PV14"/>
<dbReference type="OrthoDB" id="5197601at2"/>
<dbReference type="InterPro" id="IPR051121">
    <property type="entry name" value="FAH"/>
</dbReference>
<accession>A0A1N6PV14</accession>
<dbReference type="InterPro" id="IPR011234">
    <property type="entry name" value="Fumarylacetoacetase-like_C"/>
</dbReference>
<evidence type="ECO:0000313" key="5">
    <source>
        <dbReference type="Proteomes" id="UP000323956"/>
    </source>
</evidence>
<dbReference type="SUPFAM" id="SSF56529">
    <property type="entry name" value="FAH"/>
    <property type="match status" value="1"/>
</dbReference>
<sequence>MKLCRFGPAGQERPGMIDAAGGLRDLSALKARLTGADISPAALSALAAVDASRLPLVQGNPRLGPPLEGIGKYICIGLNYSDHAAESNLPIPPEPIIFMKAVTAICGPDDDTIMPQGGSKLDWEVELAIVIGTIARNVTRESALDHVAGWCLANDISERAFQMQSPQWDKGKGCDTFGPLGPWLVTRDEIADVNDLDMWLDVNGERRQTGNTGTMIFDPATIVSYVSRFMTLMPGDVIATGTPPGVGMGMKPDPVWLKPGDVVELGIEGLGRQRQTIRDSQPR</sequence>
<comment type="similarity">
    <text evidence="1">Belongs to the FAH family.</text>
</comment>